<gene>
    <name evidence="5" type="ORF">DIU31_015100</name>
    <name evidence="6" type="ORF">J3L21_12400</name>
</gene>
<dbReference type="InterPro" id="IPR006860">
    <property type="entry name" value="FecR"/>
</dbReference>
<feature type="transmembrane region" description="Helical" evidence="2">
    <location>
        <begin position="78"/>
        <end position="97"/>
    </location>
</feature>
<dbReference type="PIRSF" id="PIRSF018266">
    <property type="entry name" value="FecR"/>
    <property type="match status" value="1"/>
</dbReference>
<accession>A0AAE6MJ21</accession>
<dbReference type="Proteomes" id="UP000250557">
    <property type="component" value="Chromosome"/>
</dbReference>
<dbReference type="RefSeq" id="WP_112651895.1">
    <property type="nucleotide sequence ID" value="NZ_CP043451.1"/>
</dbReference>
<evidence type="ECO:0000256" key="1">
    <source>
        <dbReference type="SAM" id="Coils"/>
    </source>
</evidence>
<feature type="domain" description="Protein FecR C-terminal" evidence="4">
    <location>
        <begin position="247"/>
        <end position="310"/>
    </location>
</feature>
<feature type="domain" description="FecR protein" evidence="3">
    <location>
        <begin position="109"/>
        <end position="202"/>
    </location>
</feature>
<feature type="coiled-coil region" evidence="1">
    <location>
        <begin position="42"/>
        <end position="69"/>
    </location>
</feature>
<evidence type="ECO:0000313" key="6">
    <source>
        <dbReference type="EMBL" id="QTE52711.1"/>
    </source>
</evidence>
<keyword evidence="8" id="KW-1185">Reference proteome</keyword>
<reference evidence="6 8" key="2">
    <citation type="submission" date="2021-03" db="EMBL/GenBank/DDBJ databases">
        <title>Mucilaginibacter strains isolated from gold and copper mining confer multi heavy-metal resistance.</title>
        <authorList>
            <person name="Li Y."/>
        </authorList>
    </citation>
    <scope>NUCLEOTIDE SEQUENCE [LARGE SCALE GENOMIC DNA]</scope>
    <source>
        <strain evidence="6 8">P2-4</strain>
    </source>
</reference>
<evidence type="ECO:0000313" key="7">
    <source>
        <dbReference type="Proteomes" id="UP000250557"/>
    </source>
</evidence>
<proteinExistence type="predicted"/>
<organism evidence="5 7">
    <name type="scientific">Mucilaginibacter rubeus</name>
    <dbReference type="NCBI Taxonomy" id="2027860"/>
    <lineage>
        <taxon>Bacteria</taxon>
        <taxon>Pseudomonadati</taxon>
        <taxon>Bacteroidota</taxon>
        <taxon>Sphingobacteriia</taxon>
        <taxon>Sphingobacteriales</taxon>
        <taxon>Sphingobacteriaceae</taxon>
        <taxon>Mucilaginibacter</taxon>
    </lineage>
</organism>
<dbReference type="Pfam" id="PF04773">
    <property type="entry name" value="FecR"/>
    <property type="match status" value="1"/>
</dbReference>
<evidence type="ECO:0000259" key="4">
    <source>
        <dbReference type="Pfam" id="PF16344"/>
    </source>
</evidence>
<dbReference type="AlphaFoldDB" id="A0AAE6MJ21"/>
<reference evidence="5 7" key="1">
    <citation type="submission" date="2019-08" db="EMBL/GenBank/DDBJ databases">
        <title>Comparative genome analysis confer to the adaptation heavy metal polluted environment.</title>
        <authorList>
            <person name="Li Y."/>
        </authorList>
    </citation>
    <scope>NUCLEOTIDE SEQUENCE [LARGE SCALE GENOMIC DNA]</scope>
    <source>
        <strain evidence="5 7">P2</strain>
    </source>
</reference>
<name>A0AAE6MJ21_9SPHI</name>
<sequence length="322" mass="35945">MEDEHLQSLAKKYLSGTATEAEKAELHTWYRLKEGEDLILPYLDQREEAEARERMYKNLKQKMDNADGEQHRPKALKFRLVAAAIVLLGIAMSFYYLNIYHSGGQLRLVTTKSGEHKKIELTDGTLIYLSSESKLSYPVAFKGNTREVILEGEAFFEVAKDKSKPFILHTGKLTTKVLGTSFNVDAILSHPDVTVALISGRVMFSDGNAQAVLKPNFQVVYNKSKKLPQIETIPDSAALIGRHKGSFEYKNTPLEQVIEDLNRNFNTHAVVIGAVKNCTFFGRIKEGESPEQFLNKLGIIMDATVTGKNGGYVIKGKEGGCR</sequence>
<keyword evidence="2" id="KW-0472">Membrane</keyword>
<dbReference type="EMBL" id="CP071880">
    <property type="protein sequence ID" value="QTE52711.1"/>
    <property type="molecule type" value="Genomic_DNA"/>
</dbReference>
<evidence type="ECO:0000313" key="8">
    <source>
        <dbReference type="Proteomes" id="UP000663940"/>
    </source>
</evidence>
<dbReference type="InterPro" id="IPR012373">
    <property type="entry name" value="Ferrdict_sens_TM"/>
</dbReference>
<keyword evidence="2" id="KW-1133">Transmembrane helix</keyword>
<dbReference type="EMBL" id="CP043451">
    <property type="protein sequence ID" value="QEM04777.1"/>
    <property type="molecule type" value="Genomic_DNA"/>
</dbReference>
<protein>
    <submittedName>
        <fullName evidence="5">DUF4974 domain-containing protein</fullName>
    </submittedName>
    <submittedName>
        <fullName evidence="6">FecR domain-containing protein</fullName>
    </submittedName>
</protein>
<dbReference type="PANTHER" id="PTHR30273">
    <property type="entry name" value="PERIPLASMIC SIGNAL SENSOR AND SIGMA FACTOR ACTIVATOR FECR-RELATED"/>
    <property type="match status" value="1"/>
</dbReference>
<keyword evidence="1" id="KW-0175">Coiled coil</keyword>
<evidence type="ECO:0000259" key="3">
    <source>
        <dbReference type="Pfam" id="PF04773"/>
    </source>
</evidence>
<evidence type="ECO:0000256" key="2">
    <source>
        <dbReference type="SAM" id="Phobius"/>
    </source>
</evidence>
<dbReference type="Gene3D" id="3.55.50.30">
    <property type="match status" value="1"/>
</dbReference>
<dbReference type="Proteomes" id="UP000663940">
    <property type="component" value="Chromosome"/>
</dbReference>
<dbReference type="PANTHER" id="PTHR30273:SF2">
    <property type="entry name" value="PROTEIN FECR"/>
    <property type="match status" value="1"/>
</dbReference>
<dbReference type="InterPro" id="IPR032508">
    <property type="entry name" value="FecR_C"/>
</dbReference>
<dbReference type="Pfam" id="PF16344">
    <property type="entry name" value="FecR_C"/>
    <property type="match status" value="1"/>
</dbReference>
<keyword evidence="2" id="KW-0812">Transmembrane</keyword>
<dbReference type="Gene3D" id="2.60.120.1440">
    <property type="match status" value="1"/>
</dbReference>
<dbReference type="GO" id="GO:0016989">
    <property type="term" value="F:sigma factor antagonist activity"/>
    <property type="evidence" value="ECO:0007669"/>
    <property type="project" value="TreeGrafter"/>
</dbReference>
<evidence type="ECO:0000313" key="5">
    <source>
        <dbReference type="EMBL" id="QEM04777.1"/>
    </source>
</evidence>